<evidence type="ECO:0000313" key="2">
    <source>
        <dbReference type="Proteomes" id="UP000324974"/>
    </source>
</evidence>
<proteinExistence type="predicted"/>
<dbReference type="OrthoDB" id="5460999at2"/>
<accession>A0A5C1AHB9</accession>
<dbReference type="RefSeq" id="WP_149113103.1">
    <property type="nucleotide sequence ID" value="NZ_CP042425.1"/>
</dbReference>
<name>A0A5C1AHB9_9BACT</name>
<dbReference type="EMBL" id="CP042425">
    <property type="protein sequence ID" value="QEL18621.1"/>
    <property type="molecule type" value="Genomic_DNA"/>
</dbReference>
<dbReference type="KEGG" id="lrs:PX52LOC_05654"/>
<evidence type="ECO:0008006" key="3">
    <source>
        <dbReference type="Google" id="ProtNLM"/>
    </source>
</evidence>
<organism evidence="1 2">
    <name type="scientific">Limnoglobus roseus</name>
    <dbReference type="NCBI Taxonomy" id="2598579"/>
    <lineage>
        <taxon>Bacteria</taxon>
        <taxon>Pseudomonadati</taxon>
        <taxon>Planctomycetota</taxon>
        <taxon>Planctomycetia</taxon>
        <taxon>Gemmatales</taxon>
        <taxon>Gemmataceae</taxon>
        <taxon>Limnoglobus</taxon>
    </lineage>
</organism>
<protein>
    <recommendedName>
        <fullName evidence="3">DUF1737 domain-containing protein</fullName>
    </recommendedName>
</protein>
<reference evidence="2" key="1">
    <citation type="submission" date="2019-08" db="EMBL/GenBank/DDBJ databases">
        <title>Limnoglobus roseus gen. nov., sp. nov., a novel freshwater planctomycete with a giant genome from the family Gemmataceae.</title>
        <authorList>
            <person name="Kulichevskaya I.S."/>
            <person name="Naumoff D.G."/>
            <person name="Miroshnikov K."/>
            <person name="Ivanova A."/>
            <person name="Philippov D.A."/>
            <person name="Hakobyan A."/>
            <person name="Rijpstra I.C."/>
            <person name="Sinninghe Damste J.S."/>
            <person name="Liesack W."/>
            <person name="Dedysh S.N."/>
        </authorList>
    </citation>
    <scope>NUCLEOTIDE SEQUENCE [LARGE SCALE GENOMIC DNA]</scope>
    <source>
        <strain evidence="2">PX52</strain>
    </source>
</reference>
<evidence type="ECO:0000313" key="1">
    <source>
        <dbReference type="EMBL" id="QEL18621.1"/>
    </source>
</evidence>
<dbReference type="Proteomes" id="UP000324974">
    <property type="component" value="Chromosome"/>
</dbReference>
<gene>
    <name evidence="1" type="ORF">PX52LOC_05654</name>
</gene>
<dbReference type="AlphaFoldDB" id="A0A5C1AHB9"/>
<sequence>MTDRNPHYRVAEGADAWALETAVKTLMDDGWLPQGGVCVVPIGVGEAGTKFFQAMTRNAVPILPVTAVADVIPFPNPVSGPDGL</sequence>
<keyword evidence="2" id="KW-1185">Reference proteome</keyword>